<dbReference type="InterPro" id="IPR012337">
    <property type="entry name" value="RNaseH-like_sf"/>
</dbReference>
<evidence type="ECO:0000313" key="13">
    <source>
        <dbReference type="RefSeq" id="XP_027116881.1"/>
    </source>
</evidence>
<dbReference type="Pfam" id="PF01612">
    <property type="entry name" value="DNA_pol_A_exo1"/>
    <property type="match status" value="1"/>
</dbReference>
<dbReference type="GeneID" id="113734505"/>
<dbReference type="GO" id="GO:0005634">
    <property type="term" value="C:nucleus"/>
    <property type="evidence" value="ECO:0007669"/>
    <property type="project" value="UniProtKB-SubCell"/>
</dbReference>
<gene>
    <name evidence="13 14" type="primary">LOC113734505</name>
</gene>
<feature type="region of interest" description="Disordered" evidence="10">
    <location>
        <begin position="77"/>
        <end position="101"/>
    </location>
</feature>
<reference evidence="13" key="2">
    <citation type="submission" date="2025-04" db="UniProtKB">
        <authorList>
            <consortium name="RefSeq"/>
        </authorList>
    </citation>
    <scope>IDENTIFICATION</scope>
    <source>
        <tissue evidence="13 14">Leaves</tissue>
    </source>
</reference>
<dbReference type="Proteomes" id="UP001652660">
    <property type="component" value="Chromosome 3c"/>
</dbReference>
<keyword evidence="3" id="KW-0479">Metal-binding</keyword>
<feature type="region of interest" description="Disordered" evidence="10">
    <location>
        <begin position="1"/>
        <end position="43"/>
    </location>
</feature>
<keyword evidence="5 14" id="KW-0269">Exonuclease</keyword>
<dbReference type="GO" id="GO:0003676">
    <property type="term" value="F:nucleic acid binding"/>
    <property type="evidence" value="ECO:0007669"/>
    <property type="project" value="InterPro"/>
</dbReference>
<proteinExistence type="predicted"/>
<organism evidence="12 13">
    <name type="scientific">Coffea arabica</name>
    <name type="common">Arabian coffee</name>
    <dbReference type="NCBI Taxonomy" id="13443"/>
    <lineage>
        <taxon>Eukaryota</taxon>
        <taxon>Viridiplantae</taxon>
        <taxon>Streptophyta</taxon>
        <taxon>Embryophyta</taxon>
        <taxon>Tracheophyta</taxon>
        <taxon>Spermatophyta</taxon>
        <taxon>Magnoliopsida</taxon>
        <taxon>eudicotyledons</taxon>
        <taxon>Gunneridae</taxon>
        <taxon>Pentapetalae</taxon>
        <taxon>asterids</taxon>
        <taxon>lamiids</taxon>
        <taxon>Gentianales</taxon>
        <taxon>Rubiaceae</taxon>
        <taxon>Ixoroideae</taxon>
        <taxon>Gardenieae complex</taxon>
        <taxon>Bertiereae - Coffeeae clade</taxon>
        <taxon>Coffeeae</taxon>
        <taxon>Coffea</taxon>
    </lineage>
</organism>
<evidence type="ECO:0000256" key="3">
    <source>
        <dbReference type="ARBA" id="ARBA00022723"/>
    </source>
</evidence>
<keyword evidence="2" id="KW-0540">Nuclease</keyword>
<dbReference type="InterPro" id="IPR002562">
    <property type="entry name" value="3'-5'_exonuclease_dom"/>
</dbReference>
<dbReference type="FunFam" id="3.30.420.10:FF:000114">
    <property type="entry name" value="Werner Syndrome-like exonuclease"/>
    <property type="match status" value="1"/>
</dbReference>
<accession>A0A6P6WQA7</accession>
<keyword evidence="12" id="KW-1185">Reference proteome</keyword>
<dbReference type="GO" id="GO:0046872">
    <property type="term" value="F:metal ion binding"/>
    <property type="evidence" value="ECO:0007669"/>
    <property type="project" value="UniProtKB-KW"/>
</dbReference>
<evidence type="ECO:0000256" key="5">
    <source>
        <dbReference type="ARBA" id="ARBA00022839"/>
    </source>
</evidence>
<dbReference type="SMART" id="SM00474">
    <property type="entry name" value="35EXOc"/>
    <property type="match status" value="1"/>
</dbReference>
<evidence type="ECO:0000256" key="1">
    <source>
        <dbReference type="ARBA" id="ARBA00004123"/>
    </source>
</evidence>
<evidence type="ECO:0000259" key="11">
    <source>
        <dbReference type="SMART" id="SM00474"/>
    </source>
</evidence>
<feature type="domain" description="3'-5' exonuclease" evidence="11">
    <location>
        <begin position="170"/>
        <end position="349"/>
    </location>
</feature>
<dbReference type="AlphaFoldDB" id="A0A6P6WQA7"/>
<name>A0A6P6WQA7_COFAR</name>
<dbReference type="SUPFAM" id="SSF53098">
    <property type="entry name" value="Ribonuclease H-like"/>
    <property type="match status" value="1"/>
</dbReference>
<evidence type="ECO:0000256" key="4">
    <source>
        <dbReference type="ARBA" id="ARBA00022801"/>
    </source>
</evidence>
<dbReference type="Gene3D" id="3.30.420.10">
    <property type="entry name" value="Ribonuclease H-like superfamily/Ribonuclease H"/>
    <property type="match status" value="1"/>
</dbReference>
<evidence type="ECO:0000256" key="10">
    <source>
        <dbReference type="SAM" id="MobiDB-lite"/>
    </source>
</evidence>
<keyword evidence="4" id="KW-0378">Hydrolase</keyword>
<keyword evidence="7" id="KW-0539">Nucleus</keyword>
<sequence length="363" mass="40921">MASASSSLTQEFEDWDRPFTDEELQAIDEAVLQSTTTTDRPFTDEELQAIDDAVSQSTTTADLSFTDDELHAMDDAVSQSTTTTSPSERHVSCSSDYDADEKSRRRLPDSLFIFHPNNTNSNSFSLSPCHRRNRFPSYAFRRSSSTSTCQVMRYPEIAFKGRIVYSRGFDEVEKSAEELLSFVELKRRNGGQAILGFDIEWRPTFRRGVTPRKTAVMQICGDNNVCYVMHVIHSGIPQNLKSLLENPTSVKVGVCIANDAFKIFKDHNVSVKALEDLSDLANHKLGGDCKKWSLSSLTETLICKQLPKPNRIRLGNWETDVLSKEQLHYAATDAFVSWYLYEALQTLPEAENKKIEESVVLSS</sequence>
<reference evidence="12" key="1">
    <citation type="journal article" date="2025" name="Foods">
        <title>Unveiling the Microbial Signatures of Arabica Coffee Cherries: Insights into Ripeness Specific Diversity, Functional Traits, and Implications for Quality and Safety.</title>
        <authorList>
            <consortium name="RefSeq"/>
            <person name="Tenea G.N."/>
            <person name="Cifuentes V."/>
            <person name="Reyes P."/>
            <person name="Cevallos-Vallejos M."/>
        </authorList>
    </citation>
    <scope>NUCLEOTIDE SEQUENCE [LARGE SCALE GENOMIC DNA]</scope>
</reference>
<evidence type="ECO:0000256" key="9">
    <source>
        <dbReference type="ARBA" id="ARBA00042761"/>
    </source>
</evidence>
<dbReference type="GO" id="GO:0006139">
    <property type="term" value="P:nucleobase-containing compound metabolic process"/>
    <property type="evidence" value="ECO:0007669"/>
    <property type="project" value="InterPro"/>
</dbReference>
<dbReference type="InterPro" id="IPR036397">
    <property type="entry name" value="RNaseH_sf"/>
</dbReference>
<feature type="compositionally biased region" description="Polar residues" evidence="10">
    <location>
        <begin position="1"/>
        <end position="10"/>
    </location>
</feature>
<dbReference type="PANTHER" id="PTHR13620:SF109">
    <property type="entry name" value="3'-5' EXONUCLEASE"/>
    <property type="match status" value="1"/>
</dbReference>
<evidence type="ECO:0000256" key="6">
    <source>
        <dbReference type="ARBA" id="ARBA00022842"/>
    </source>
</evidence>
<dbReference type="GO" id="GO:0008408">
    <property type="term" value="F:3'-5' exonuclease activity"/>
    <property type="evidence" value="ECO:0007669"/>
    <property type="project" value="InterPro"/>
</dbReference>
<dbReference type="OrthoDB" id="1920326at2759"/>
<dbReference type="RefSeq" id="XP_027116881.1">
    <property type="nucleotide sequence ID" value="XM_027261080.1"/>
</dbReference>
<evidence type="ECO:0000313" key="14">
    <source>
        <dbReference type="RefSeq" id="XP_071938281.1"/>
    </source>
</evidence>
<evidence type="ECO:0000256" key="8">
    <source>
        <dbReference type="ARBA" id="ARBA00040531"/>
    </source>
</evidence>
<dbReference type="InterPro" id="IPR051132">
    <property type="entry name" value="3-5_Exonuclease_domain"/>
</dbReference>
<dbReference type="RefSeq" id="XP_071938281.1">
    <property type="nucleotide sequence ID" value="XM_072082180.1"/>
</dbReference>
<dbReference type="PANTHER" id="PTHR13620">
    <property type="entry name" value="3-5 EXONUCLEASE"/>
    <property type="match status" value="1"/>
</dbReference>
<keyword evidence="6" id="KW-0460">Magnesium</keyword>
<evidence type="ECO:0000313" key="12">
    <source>
        <dbReference type="Proteomes" id="UP001652660"/>
    </source>
</evidence>
<feature type="compositionally biased region" description="Polar residues" evidence="10">
    <location>
        <begin position="77"/>
        <end position="86"/>
    </location>
</feature>
<evidence type="ECO:0000256" key="2">
    <source>
        <dbReference type="ARBA" id="ARBA00022722"/>
    </source>
</evidence>
<protein>
    <recommendedName>
        <fullName evidence="8">3'-5' exonuclease</fullName>
    </recommendedName>
    <alternativeName>
        <fullName evidence="9">Werner Syndrome-like exonuclease</fullName>
    </alternativeName>
</protein>
<evidence type="ECO:0000256" key="7">
    <source>
        <dbReference type="ARBA" id="ARBA00023242"/>
    </source>
</evidence>
<dbReference type="CDD" id="cd06141">
    <property type="entry name" value="WRN_exo"/>
    <property type="match status" value="1"/>
</dbReference>
<comment type="subcellular location">
    <subcellularLocation>
        <location evidence="1">Nucleus</location>
    </subcellularLocation>
</comment>